<dbReference type="AlphaFoldDB" id="A0A6A6ZMR1"/>
<keyword evidence="2" id="KW-1185">Reference proteome</keyword>
<reference evidence="1" key="1">
    <citation type="journal article" date="2020" name="Stud. Mycol.">
        <title>101 Dothideomycetes genomes: a test case for predicting lifestyles and emergence of pathogens.</title>
        <authorList>
            <person name="Haridas S."/>
            <person name="Albert R."/>
            <person name="Binder M."/>
            <person name="Bloem J."/>
            <person name="Labutti K."/>
            <person name="Salamov A."/>
            <person name="Andreopoulos B."/>
            <person name="Baker S."/>
            <person name="Barry K."/>
            <person name="Bills G."/>
            <person name="Bluhm B."/>
            <person name="Cannon C."/>
            <person name="Castanera R."/>
            <person name="Culley D."/>
            <person name="Daum C."/>
            <person name="Ezra D."/>
            <person name="Gonzalez J."/>
            <person name="Henrissat B."/>
            <person name="Kuo A."/>
            <person name="Liang C."/>
            <person name="Lipzen A."/>
            <person name="Lutzoni F."/>
            <person name="Magnuson J."/>
            <person name="Mondo S."/>
            <person name="Nolan M."/>
            <person name="Ohm R."/>
            <person name="Pangilinan J."/>
            <person name="Park H.-J."/>
            <person name="Ramirez L."/>
            <person name="Alfaro M."/>
            <person name="Sun H."/>
            <person name="Tritt A."/>
            <person name="Yoshinaga Y."/>
            <person name="Zwiers L.-H."/>
            <person name="Turgeon B."/>
            <person name="Goodwin S."/>
            <person name="Spatafora J."/>
            <person name="Crous P."/>
            <person name="Grigoriev I."/>
        </authorList>
    </citation>
    <scope>NUCLEOTIDE SEQUENCE</scope>
    <source>
        <strain evidence="1">CBS 113818</strain>
    </source>
</reference>
<accession>A0A6A6ZMR1</accession>
<sequence>MSSRLRHVPPVWPTDGEIYHEAKLLEPRVAQTGCIWDTEDSNQAEDVGMLEDGGRVREIENDDEAYHGAELLEPRVENSGWIREDEDSNQGEEVEMLDDIGRVWEIEGDDEAQHIQTSHEVDVKEVVQPTVENDVIRLDQSSPTH</sequence>
<name>A0A6A6ZMR1_9PLEO</name>
<protein>
    <submittedName>
        <fullName evidence="1">Uncharacterized protein</fullName>
    </submittedName>
</protein>
<evidence type="ECO:0000313" key="1">
    <source>
        <dbReference type="EMBL" id="KAF2821547.1"/>
    </source>
</evidence>
<dbReference type="Proteomes" id="UP000799424">
    <property type="component" value="Unassembled WGS sequence"/>
</dbReference>
<evidence type="ECO:0000313" key="2">
    <source>
        <dbReference type="Proteomes" id="UP000799424"/>
    </source>
</evidence>
<organism evidence="1 2">
    <name type="scientific">Ophiobolus disseminans</name>
    <dbReference type="NCBI Taxonomy" id="1469910"/>
    <lineage>
        <taxon>Eukaryota</taxon>
        <taxon>Fungi</taxon>
        <taxon>Dikarya</taxon>
        <taxon>Ascomycota</taxon>
        <taxon>Pezizomycotina</taxon>
        <taxon>Dothideomycetes</taxon>
        <taxon>Pleosporomycetidae</taxon>
        <taxon>Pleosporales</taxon>
        <taxon>Pleosporineae</taxon>
        <taxon>Phaeosphaeriaceae</taxon>
        <taxon>Ophiobolus</taxon>
    </lineage>
</organism>
<proteinExistence type="predicted"/>
<gene>
    <name evidence="1" type="ORF">CC86DRAFT_470740</name>
</gene>
<dbReference type="EMBL" id="MU006237">
    <property type="protein sequence ID" value="KAF2821547.1"/>
    <property type="molecule type" value="Genomic_DNA"/>
</dbReference>